<dbReference type="EMBL" id="DRTT01000140">
    <property type="protein sequence ID" value="HHF98824.1"/>
    <property type="molecule type" value="Genomic_DNA"/>
</dbReference>
<organism evidence="2">
    <name type="scientific">Aerophobetes bacterium</name>
    <dbReference type="NCBI Taxonomy" id="2030807"/>
    <lineage>
        <taxon>Bacteria</taxon>
        <taxon>Candidatus Aerophobota</taxon>
    </lineage>
</organism>
<name>A0A7V5HZM8_UNCAE</name>
<comment type="caution">
    <text evidence="2">The sequence shown here is derived from an EMBL/GenBank/DDBJ whole genome shotgun (WGS) entry which is preliminary data.</text>
</comment>
<feature type="coiled-coil region" evidence="1">
    <location>
        <begin position="1"/>
        <end position="32"/>
    </location>
</feature>
<evidence type="ECO:0000313" key="2">
    <source>
        <dbReference type="EMBL" id="HHF98824.1"/>
    </source>
</evidence>
<dbReference type="AlphaFoldDB" id="A0A7V5HZM8"/>
<sequence length="114" mass="13612">MQEKESEVTEWIEELEKRREDCDKKITELNGEISRMEWRIARLQEFQKNIEAGIIQVDHPELMVEKTQLEMKNLAQLKGEKREIKIEEVTDREFCNALISYLRSYPQSGQEVLL</sequence>
<accession>A0A7V5HZM8</accession>
<proteinExistence type="predicted"/>
<reference evidence="2" key="1">
    <citation type="journal article" date="2020" name="mSystems">
        <title>Genome- and Community-Level Interaction Insights into Carbon Utilization and Element Cycling Functions of Hydrothermarchaeota in Hydrothermal Sediment.</title>
        <authorList>
            <person name="Zhou Z."/>
            <person name="Liu Y."/>
            <person name="Xu W."/>
            <person name="Pan J."/>
            <person name="Luo Z.H."/>
            <person name="Li M."/>
        </authorList>
    </citation>
    <scope>NUCLEOTIDE SEQUENCE [LARGE SCALE GENOMIC DNA]</scope>
    <source>
        <strain evidence="2">HyVt-92</strain>
    </source>
</reference>
<keyword evidence="1" id="KW-0175">Coiled coil</keyword>
<protein>
    <submittedName>
        <fullName evidence="2">Uncharacterized protein</fullName>
    </submittedName>
</protein>
<evidence type="ECO:0000256" key="1">
    <source>
        <dbReference type="SAM" id="Coils"/>
    </source>
</evidence>
<dbReference type="Proteomes" id="UP000886070">
    <property type="component" value="Unassembled WGS sequence"/>
</dbReference>
<gene>
    <name evidence="2" type="ORF">ENL39_04990</name>
</gene>